<dbReference type="PANTHER" id="PTHR10566">
    <property type="entry name" value="CHAPERONE-ACTIVITY OF BC1 COMPLEX CABC1 -RELATED"/>
    <property type="match status" value="1"/>
</dbReference>
<name>A0A7C4X8N7_UNCW3</name>
<gene>
    <name evidence="4" type="ORF">ENV60_03835</name>
</gene>
<feature type="domain" description="Protein kinase" evidence="3">
    <location>
        <begin position="123"/>
        <end position="447"/>
    </location>
</feature>
<keyword evidence="2" id="KW-0472">Membrane</keyword>
<evidence type="ECO:0000313" key="4">
    <source>
        <dbReference type="EMBL" id="HGV97412.1"/>
    </source>
</evidence>
<dbReference type="SUPFAM" id="SSF56112">
    <property type="entry name" value="Protein kinase-like (PK-like)"/>
    <property type="match status" value="1"/>
</dbReference>
<comment type="similarity">
    <text evidence="1">Belongs to the protein kinase superfamily. ADCK protein kinase family.</text>
</comment>
<sequence>MSFFINPLRHFTRYFQISKVLLKYGLGEYIKTFHPAFLLAQFGLGRKKILLRPIPERLRIVLEELGPTFIKIGQFASTRGDILPEEFTTELAKLQDNVKPEPFFEIKRIVEKEIGPINEVFDEFNEEPIGSASIAQVYEAKLNGQSVIVKVRRPKIEKIIETDIDILNSLVNIAEANVPGLKGKRLKRLVETFARMIRQELDFTNEANNAEKFREIFQGDKRVYIPKIYKEISTNKVLIQEHIRGIKISDIKRMEKNGIDPVVVARNGAEIFLKQILVAGIFHADPHPGNIFVLKDNVIVPIDFGMVGRLTPKIKQEILDIIIGVVEREPERVARALLRVGIVENSVDFESLKEDIFYVVNKFEGRSLAQISVADFTNDINRVIRNYNIRIPQELLYLGKAISQIESIGRELDPEFDTITWLERFMIKNNLRALSIREFLKRGRWWLKDMLAVLFELPENLNRFFELNHRGPTFIKTEEKRDTRIYWLSGGFGIMILSIFIFLVSNLPLFKVLSILGLLFSFMIFISQIFLAIFSK</sequence>
<dbReference type="InterPro" id="IPR011009">
    <property type="entry name" value="Kinase-like_dom_sf"/>
</dbReference>
<feature type="transmembrane region" description="Helical" evidence="2">
    <location>
        <begin position="510"/>
        <end position="534"/>
    </location>
</feature>
<evidence type="ECO:0000256" key="2">
    <source>
        <dbReference type="SAM" id="Phobius"/>
    </source>
</evidence>
<comment type="caution">
    <text evidence="4">The sequence shown here is derived from an EMBL/GenBank/DDBJ whole genome shotgun (WGS) entry which is preliminary data.</text>
</comment>
<reference evidence="4" key="1">
    <citation type="journal article" date="2020" name="mSystems">
        <title>Genome- and Community-Level Interaction Insights into Carbon Utilization and Element Cycling Functions of Hydrothermarchaeota in Hydrothermal Sediment.</title>
        <authorList>
            <person name="Zhou Z."/>
            <person name="Liu Y."/>
            <person name="Xu W."/>
            <person name="Pan J."/>
            <person name="Luo Z.H."/>
            <person name="Li M."/>
        </authorList>
    </citation>
    <scope>NUCLEOTIDE SEQUENCE [LARGE SCALE GENOMIC DNA]</scope>
    <source>
        <strain evidence="4">SpSt-774</strain>
    </source>
</reference>
<proteinExistence type="inferred from homology"/>
<evidence type="ECO:0000256" key="1">
    <source>
        <dbReference type="ARBA" id="ARBA00009670"/>
    </source>
</evidence>
<dbReference type="PANTHER" id="PTHR10566:SF113">
    <property type="entry name" value="PROTEIN ACTIVITY OF BC1 COMPLEX KINASE 7, CHLOROPLASTIC"/>
    <property type="match status" value="1"/>
</dbReference>
<dbReference type="InterPro" id="IPR004147">
    <property type="entry name" value="ABC1_dom"/>
</dbReference>
<feature type="transmembrane region" description="Helical" evidence="2">
    <location>
        <begin position="485"/>
        <end position="504"/>
    </location>
</feature>
<accession>A0A7C4X8N7</accession>
<evidence type="ECO:0000259" key="3">
    <source>
        <dbReference type="PROSITE" id="PS50011"/>
    </source>
</evidence>
<organism evidence="4">
    <name type="scientific">candidate division WOR-3 bacterium</name>
    <dbReference type="NCBI Taxonomy" id="2052148"/>
    <lineage>
        <taxon>Bacteria</taxon>
        <taxon>Bacteria division WOR-3</taxon>
    </lineage>
</organism>
<keyword evidence="2" id="KW-0812">Transmembrane</keyword>
<protein>
    <submittedName>
        <fullName evidence="4">AarF/ABC1/UbiB kinase family protein</fullName>
    </submittedName>
</protein>
<keyword evidence="2" id="KW-1133">Transmembrane helix</keyword>
<dbReference type="PROSITE" id="PS50011">
    <property type="entry name" value="PROTEIN_KINASE_DOM"/>
    <property type="match status" value="1"/>
</dbReference>
<dbReference type="GO" id="GO:0004672">
    <property type="term" value="F:protein kinase activity"/>
    <property type="evidence" value="ECO:0007669"/>
    <property type="project" value="InterPro"/>
</dbReference>
<dbReference type="GO" id="GO:0005524">
    <property type="term" value="F:ATP binding"/>
    <property type="evidence" value="ECO:0007669"/>
    <property type="project" value="InterPro"/>
</dbReference>
<dbReference type="InterPro" id="IPR000719">
    <property type="entry name" value="Prot_kinase_dom"/>
</dbReference>
<dbReference type="InterPro" id="IPR050154">
    <property type="entry name" value="UbiB_kinase"/>
</dbReference>
<keyword evidence="4" id="KW-0808">Transferase</keyword>
<dbReference type="AlphaFoldDB" id="A0A7C4X8N7"/>
<dbReference type="CDD" id="cd05121">
    <property type="entry name" value="ABC1_ADCK3-like"/>
    <property type="match status" value="1"/>
</dbReference>
<dbReference type="EMBL" id="DTGZ01000070">
    <property type="protein sequence ID" value="HGV97412.1"/>
    <property type="molecule type" value="Genomic_DNA"/>
</dbReference>
<keyword evidence="4" id="KW-0418">Kinase</keyword>
<dbReference type="Pfam" id="PF03109">
    <property type="entry name" value="ABC1"/>
    <property type="match status" value="1"/>
</dbReference>